<evidence type="ECO:0000313" key="7">
    <source>
        <dbReference type="EnsemblPlants" id="MELO3C007470.2.1"/>
    </source>
</evidence>
<dbReference type="InParanoid" id="A0A1S3AZZ8"/>
<reference evidence="7" key="1">
    <citation type="submission" date="2023-03" db="UniProtKB">
        <authorList>
            <consortium name="EnsemblPlants"/>
        </authorList>
    </citation>
    <scope>IDENTIFICATION</scope>
</reference>
<gene>
    <name evidence="9" type="primary">LOC103484689</name>
    <name evidence="7" type="synonym">103484689</name>
</gene>
<dbReference type="InterPro" id="IPR036576">
    <property type="entry name" value="WRKY_dom_sf"/>
</dbReference>
<dbReference type="SMART" id="SM00774">
    <property type="entry name" value="WRKY"/>
    <property type="match status" value="1"/>
</dbReference>
<dbReference type="InterPro" id="IPR044810">
    <property type="entry name" value="WRKY_plant"/>
</dbReference>
<organism evidence="8 9">
    <name type="scientific">Cucumis melo</name>
    <name type="common">Muskmelon</name>
    <dbReference type="NCBI Taxonomy" id="3656"/>
    <lineage>
        <taxon>Eukaryota</taxon>
        <taxon>Viridiplantae</taxon>
        <taxon>Streptophyta</taxon>
        <taxon>Embryophyta</taxon>
        <taxon>Tracheophyta</taxon>
        <taxon>Spermatophyta</taxon>
        <taxon>Magnoliopsida</taxon>
        <taxon>eudicotyledons</taxon>
        <taxon>Gunneridae</taxon>
        <taxon>Pentapetalae</taxon>
        <taxon>rosids</taxon>
        <taxon>fabids</taxon>
        <taxon>Cucurbitales</taxon>
        <taxon>Cucurbitaceae</taxon>
        <taxon>Benincaseae</taxon>
        <taxon>Cucumis</taxon>
    </lineage>
</organism>
<dbReference type="Pfam" id="PF03106">
    <property type="entry name" value="WRKY"/>
    <property type="match status" value="1"/>
</dbReference>
<keyword evidence="5" id="KW-0539">Nucleus</keyword>
<dbReference type="PANTHER" id="PTHR31221:SF283">
    <property type="entry name" value="WRKY DOMAIN-CONTAINING PROTEIN"/>
    <property type="match status" value="1"/>
</dbReference>
<name>A0A1S3AZZ8_CUCME</name>
<dbReference type="eggNOG" id="ENOG502S01U">
    <property type="taxonomic scope" value="Eukaryota"/>
</dbReference>
<keyword evidence="2" id="KW-0805">Transcription regulation</keyword>
<dbReference type="AlphaFoldDB" id="A0A1S3AZZ8"/>
<dbReference type="OrthoDB" id="693960at2759"/>
<keyword evidence="3" id="KW-0238">DNA-binding</keyword>
<evidence type="ECO:0000256" key="2">
    <source>
        <dbReference type="ARBA" id="ARBA00023015"/>
    </source>
</evidence>
<dbReference type="GeneID" id="103484689"/>
<dbReference type="PANTHER" id="PTHR31221">
    <property type="entry name" value="WRKY TRANSCRIPTION FACTOR PROTEIN 1-RELATED"/>
    <property type="match status" value="1"/>
</dbReference>
<dbReference type="Gramene" id="MELO3C007470.2.1">
    <property type="protein sequence ID" value="MELO3C007470.2.1"/>
    <property type="gene ID" value="MELO3C007470.2"/>
</dbReference>
<proteinExistence type="predicted"/>
<dbReference type="SMR" id="A0A1S3AZZ8"/>
<sequence length="201" mass="22589">MNSLQNPTFFFDHHQQLDQDSSSSFMDFLNFSGYPLPDFGLEAETTMFSLSEAGTGDGSRSMKATSIDNNTIDDGWFEGKGVKRKKERGNGCNHKVAFITKSELEILDDGYKWRKYGKKSVKNSPHPRNYYKCSSGGCGVKKRVERDRDDSSYVITTYEGVHNHESPFLMYSNGSKLCHPHPQPICPNSSSPDPYSSTTTL</sequence>
<dbReference type="RefSeq" id="XP_008440131.1">
    <property type="nucleotide sequence ID" value="XM_008441909.1"/>
</dbReference>
<comment type="subcellular location">
    <subcellularLocation>
        <location evidence="1">Nucleus</location>
    </subcellularLocation>
</comment>
<dbReference type="KEGG" id="cmo:103484689"/>
<protein>
    <submittedName>
        <fullName evidence="9">Probable WRKY transcription factor 51</fullName>
    </submittedName>
</protein>
<dbReference type="PROSITE" id="PS50811">
    <property type="entry name" value="WRKY"/>
    <property type="match status" value="1"/>
</dbReference>
<dbReference type="GO" id="GO:0043565">
    <property type="term" value="F:sequence-specific DNA binding"/>
    <property type="evidence" value="ECO:0007669"/>
    <property type="project" value="InterPro"/>
</dbReference>
<feature type="domain" description="WRKY" evidence="6">
    <location>
        <begin position="102"/>
        <end position="167"/>
    </location>
</feature>
<evidence type="ECO:0000256" key="3">
    <source>
        <dbReference type="ARBA" id="ARBA00023125"/>
    </source>
</evidence>
<dbReference type="InterPro" id="IPR003657">
    <property type="entry name" value="WRKY_dom"/>
</dbReference>
<evidence type="ECO:0000313" key="9">
    <source>
        <dbReference type="RefSeq" id="XP_008440131.1"/>
    </source>
</evidence>
<evidence type="ECO:0000256" key="4">
    <source>
        <dbReference type="ARBA" id="ARBA00023163"/>
    </source>
</evidence>
<reference evidence="9" key="2">
    <citation type="submission" date="2025-04" db="UniProtKB">
        <authorList>
            <consortium name="RefSeq"/>
        </authorList>
    </citation>
    <scope>IDENTIFICATION</scope>
</reference>
<dbReference type="FunFam" id="2.20.25.80:FF:000003">
    <property type="entry name" value="WRKY transcription factor 57"/>
    <property type="match status" value="1"/>
</dbReference>
<evidence type="ECO:0000259" key="6">
    <source>
        <dbReference type="PROSITE" id="PS50811"/>
    </source>
</evidence>
<keyword evidence="4" id="KW-0804">Transcription</keyword>
<dbReference type="SUPFAM" id="SSF118290">
    <property type="entry name" value="WRKY DNA-binding domain"/>
    <property type="match status" value="1"/>
</dbReference>
<dbReference type="EnsemblPlants" id="MELO3C007470.2.1">
    <property type="protein sequence ID" value="MELO3C007470.2.1"/>
    <property type="gene ID" value="MELO3C007470.2"/>
</dbReference>
<dbReference type="Gene3D" id="2.20.25.80">
    <property type="entry name" value="WRKY domain"/>
    <property type="match status" value="1"/>
</dbReference>
<evidence type="ECO:0000313" key="8">
    <source>
        <dbReference type="Proteomes" id="UP001652600"/>
    </source>
</evidence>
<evidence type="ECO:0000256" key="1">
    <source>
        <dbReference type="ARBA" id="ARBA00004123"/>
    </source>
</evidence>
<dbReference type="GO" id="GO:0005634">
    <property type="term" value="C:nucleus"/>
    <property type="evidence" value="ECO:0007669"/>
    <property type="project" value="UniProtKB-SubCell"/>
</dbReference>
<evidence type="ECO:0000256" key="5">
    <source>
        <dbReference type="ARBA" id="ARBA00023242"/>
    </source>
</evidence>
<dbReference type="GO" id="GO:0003700">
    <property type="term" value="F:DNA-binding transcription factor activity"/>
    <property type="evidence" value="ECO:0007669"/>
    <property type="project" value="InterPro"/>
</dbReference>
<dbReference type="Proteomes" id="UP001652600">
    <property type="component" value="Chromosome 8"/>
</dbReference>
<accession>A0A1S3AZZ8</accession>
<keyword evidence="8" id="KW-1185">Reference proteome</keyword>